<reference evidence="2" key="2">
    <citation type="submission" date="2021-08" db="EMBL/GenBank/DDBJ databases">
        <authorList>
            <person name="Tani A."/>
            <person name="Ola A."/>
            <person name="Ogura Y."/>
            <person name="Katsura K."/>
            <person name="Hayashi T."/>
        </authorList>
    </citation>
    <scope>NUCLEOTIDE SEQUENCE</scope>
    <source>
        <strain evidence="2">LMG 23639</strain>
    </source>
</reference>
<dbReference type="Proteomes" id="UP001055102">
    <property type="component" value="Unassembled WGS sequence"/>
</dbReference>
<reference evidence="2" key="1">
    <citation type="journal article" date="2021" name="Front. Microbiol.">
        <title>Comprehensive Comparative Genomics and Phenotyping of Methylobacterium Species.</title>
        <authorList>
            <person name="Alessa O."/>
            <person name="Ogura Y."/>
            <person name="Fujitani Y."/>
            <person name="Takami H."/>
            <person name="Hayashi T."/>
            <person name="Sahin N."/>
            <person name="Tani A."/>
        </authorList>
    </citation>
    <scope>NUCLEOTIDE SEQUENCE</scope>
    <source>
        <strain evidence="2">LMG 23639</strain>
    </source>
</reference>
<accession>A0ABQ4SXU5</accession>
<dbReference type="EMBL" id="BPQR01000059">
    <property type="protein sequence ID" value="GJE08024.1"/>
    <property type="molecule type" value="Genomic_DNA"/>
</dbReference>
<feature type="region of interest" description="Disordered" evidence="1">
    <location>
        <begin position="1"/>
        <end position="24"/>
    </location>
</feature>
<name>A0ABQ4SXU5_9HYPH</name>
<evidence type="ECO:0000256" key="1">
    <source>
        <dbReference type="SAM" id="MobiDB-lite"/>
    </source>
</evidence>
<dbReference type="RefSeq" id="WP_238277475.1">
    <property type="nucleotide sequence ID" value="NZ_BPQR01000059.1"/>
</dbReference>
<keyword evidence="3" id="KW-1185">Reference proteome</keyword>
<gene>
    <name evidence="2" type="ORF">AOPFMNJM_3356</name>
</gene>
<proteinExistence type="predicted"/>
<protein>
    <recommendedName>
        <fullName evidence="4">Anti-sigma factor NepR domain-containing protein</fullName>
    </recommendedName>
</protein>
<evidence type="ECO:0000313" key="3">
    <source>
        <dbReference type="Proteomes" id="UP001055102"/>
    </source>
</evidence>
<evidence type="ECO:0000313" key="2">
    <source>
        <dbReference type="EMBL" id="GJE08024.1"/>
    </source>
</evidence>
<sequence>MAQGFDTTDALHPAPAGETAMNAEARRRIGTVLRSFYESRVEAQPLPDSQIDLLLRLRHKERDRRRGD</sequence>
<organism evidence="2 3">
    <name type="scientific">Methylobacterium jeotgali</name>
    <dbReference type="NCBI Taxonomy" id="381630"/>
    <lineage>
        <taxon>Bacteria</taxon>
        <taxon>Pseudomonadati</taxon>
        <taxon>Pseudomonadota</taxon>
        <taxon>Alphaproteobacteria</taxon>
        <taxon>Hyphomicrobiales</taxon>
        <taxon>Methylobacteriaceae</taxon>
        <taxon>Methylobacterium</taxon>
    </lineage>
</organism>
<comment type="caution">
    <text evidence="2">The sequence shown here is derived from an EMBL/GenBank/DDBJ whole genome shotgun (WGS) entry which is preliminary data.</text>
</comment>
<evidence type="ECO:0008006" key="4">
    <source>
        <dbReference type="Google" id="ProtNLM"/>
    </source>
</evidence>